<dbReference type="GO" id="GO:0000049">
    <property type="term" value="F:tRNA binding"/>
    <property type="evidence" value="ECO:0007669"/>
    <property type="project" value="UniProtKB-KW"/>
</dbReference>
<dbReference type="EMBL" id="DWYZ01000121">
    <property type="protein sequence ID" value="HJB28376.1"/>
    <property type="molecule type" value="Genomic_DNA"/>
</dbReference>
<proteinExistence type="inferred from homology"/>
<dbReference type="Gene3D" id="3.40.50.620">
    <property type="entry name" value="HUPs"/>
    <property type="match status" value="1"/>
</dbReference>
<feature type="binding site" evidence="2">
    <location>
        <position position="196"/>
    </location>
    <ligand>
        <name>ATP</name>
        <dbReference type="ChEBI" id="CHEBI:30616"/>
    </ligand>
</feature>
<comment type="caution">
    <text evidence="2">Lacks conserved residue(s) required for the propagation of feature annotation.</text>
</comment>
<feature type="binding site" evidence="2">
    <location>
        <begin position="7"/>
        <end position="20"/>
    </location>
    <ligand>
        <name>ATP</name>
        <dbReference type="ChEBI" id="CHEBI:30616"/>
    </ligand>
</feature>
<accession>A0A9D2LSL6</accession>
<dbReference type="GO" id="GO:0005524">
    <property type="term" value="F:ATP binding"/>
    <property type="evidence" value="ECO:0007669"/>
    <property type="project" value="UniProtKB-KW"/>
</dbReference>
<evidence type="ECO:0000313" key="3">
    <source>
        <dbReference type="EMBL" id="HJB28376.1"/>
    </source>
</evidence>
<comment type="similarity">
    <text evidence="2">Belongs to the TmcAL family.</text>
</comment>
<dbReference type="SUPFAM" id="SSF52374">
    <property type="entry name" value="Nucleotidylyl transferase"/>
    <property type="match status" value="1"/>
</dbReference>
<sequence>MRVAGIIAEYNPFHLGHKKQIAYARETLGADYIIAAMSGAYVQRGAPALFPKHLRTKMALLGGADLVLELPVSISSASAEFFAAGGADLLDGIGVTDLLCFGSESGKINFFQTAAHVLSKEPEEYKRLLKSLLKEGNSFPSARSQALLSYLLETSPEDVPRDAAQFLASPNNILGIEYCKAIEKLNSSIRPVTLLREGAAYHDTSLTRNAAPSASGIRAFVKDYLKGAAEGKTGSSDSKFSFRGTDADELTGYLKNFLPEEILPLFIQSLSHNAFLTEDDLDLLLHYKLLFTAPEDMAGYLDLSKDLAERIANHLNEYSGFSQFVQILKTKELTYTRIQRALLHLLLGIRRPPSRQPYARVLGFRKDSAPLLKEIKKRSRLPLLTKLSNASKILDPDGMALLKENTYASNVYESLLCKKEGRPFLHEYARPLTIL</sequence>
<dbReference type="EC" id="6.3.4.-" evidence="2"/>
<dbReference type="GO" id="GO:0005737">
    <property type="term" value="C:cytoplasm"/>
    <property type="evidence" value="ECO:0007669"/>
    <property type="project" value="UniProtKB-SubCell"/>
</dbReference>
<dbReference type="InterPro" id="IPR014729">
    <property type="entry name" value="Rossmann-like_a/b/a_fold"/>
</dbReference>
<name>A0A9D2LSL6_9FIRM</name>
<evidence type="ECO:0000256" key="1">
    <source>
        <dbReference type="ARBA" id="ARBA00022694"/>
    </source>
</evidence>
<reference evidence="3" key="2">
    <citation type="submission" date="2021-04" db="EMBL/GenBank/DDBJ databases">
        <authorList>
            <person name="Gilroy R."/>
        </authorList>
    </citation>
    <scope>NUCLEOTIDE SEQUENCE</scope>
    <source>
        <strain evidence="3">ChiSjej1B19-5720</strain>
    </source>
</reference>
<keyword evidence="2" id="KW-0547">Nucleotide-binding</keyword>
<comment type="function">
    <text evidence="2">Catalyzes the formation of N(4)-acetylcytidine (ac(4)C) at the wobble position of elongator tRNA(Met), using acetate and ATP as substrates. First activates an acetate ion to form acetyladenylate (Ac-AMP) and then transfers the acetyl group to tRNA to form ac(4)C34.</text>
</comment>
<dbReference type="Pfam" id="PF05636">
    <property type="entry name" value="HIGH_NTase1"/>
    <property type="match status" value="1"/>
</dbReference>
<dbReference type="GO" id="GO:0006400">
    <property type="term" value="P:tRNA modification"/>
    <property type="evidence" value="ECO:0007669"/>
    <property type="project" value="UniProtKB-UniRule"/>
</dbReference>
<dbReference type="InterPro" id="IPR008513">
    <property type="entry name" value="tRNA(Met)_cyd_acetate_ligase"/>
</dbReference>
<comment type="subcellular location">
    <subcellularLocation>
        <location evidence="2">Cytoplasm</location>
    </subcellularLocation>
</comment>
<feature type="binding site" evidence="2">
    <location>
        <position position="102"/>
    </location>
    <ligand>
        <name>ATP</name>
        <dbReference type="ChEBI" id="CHEBI:30616"/>
    </ligand>
</feature>
<dbReference type="HAMAP" id="MF_01539">
    <property type="entry name" value="TmcAL"/>
    <property type="match status" value="1"/>
</dbReference>
<evidence type="ECO:0000313" key="4">
    <source>
        <dbReference type="Proteomes" id="UP000823842"/>
    </source>
</evidence>
<dbReference type="AlphaFoldDB" id="A0A9D2LSL6"/>
<comment type="catalytic activity">
    <reaction evidence="2">
        <text>cytidine(34) in elongator tRNA(Met) + acetate + ATP = N(4)-acetylcytidine(34) in elongator tRNA(Met) + AMP + diphosphate</text>
        <dbReference type="Rhea" id="RHEA:58144"/>
        <dbReference type="Rhea" id="RHEA-COMP:10693"/>
        <dbReference type="Rhea" id="RHEA-COMP:10694"/>
        <dbReference type="ChEBI" id="CHEBI:30089"/>
        <dbReference type="ChEBI" id="CHEBI:30616"/>
        <dbReference type="ChEBI" id="CHEBI:33019"/>
        <dbReference type="ChEBI" id="CHEBI:74900"/>
        <dbReference type="ChEBI" id="CHEBI:82748"/>
        <dbReference type="ChEBI" id="CHEBI:456215"/>
    </reaction>
</comment>
<keyword evidence="1 2" id="KW-0819">tRNA processing</keyword>
<dbReference type="PANTHER" id="PTHR37825:SF1">
    <property type="entry name" value="TRNA(MET) CYTIDINE ACETATE LIGASE"/>
    <property type="match status" value="1"/>
</dbReference>
<reference evidence="3" key="1">
    <citation type="journal article" date="2021" name="PeerJ">
        <title>Extensive microbial diversity within the chicken gut microbiome revealed by metagenomics and culture.</title>
        <authorList>
            <person name="Gilroy R."/>
            <person name="Ravi A."/>
            <person name="Getino M."/>
            <person name="Pursley I."/>
            <person name="Horton D.L."/>
            <person name="Alikhan N.F."/>
            <person name="Baker D."/>
            <person name="Gharbi K."/>
            <person name="Hall N."/>
            <person name="Watson M."/>
            <person name="Adriaenssens E.M."/>
            <person name="Foster-Nyarko E."/>
            <person name="Jarju S."/>
            <person name="Secka A."/>
            <person name="Antonio M."/>
            <person name="Oren A."/>
            <person name="Chaudhuri R.R."/>
            <person name="La Ragione R."/>
            <person name="Hildebrand F."/>
            <person name="Pallen M.J."/>
        </authorList>
    </citation>
    <scope>NUCLEOTIDE SEQUENCE</scope>
    <source>
        <strain evidence="3">ChiSjej1B19-5720</strain>
    </source>
</reference>
<gene>
    <name evidence="2" type="primary">tmcAL</name>
    <name evidence="3" type="ORF">IAA06_06235</name>
</gene>
<comment type="caution">
    <text evidence="3">The sequence shown here is derived from an EMBL/GenBank/DDBJ whole genome shotgun (WGS) entry which is preliminary data.</text>
</comment>
<protein>
    <recommendedName>
        <fullName evidence="2">tRNA(Met) cytidine acetate ligase</fullName>
        <ecNumber evidence="2">6.3.4.-</ecNumber>
    </recommendedName>
</protein>
<keyword evidence="2" id="KW-0436">Ligase</keyword>
<feature type="binding site" evidence="2">
    <location>
        <position position="171"/>
    </location>
    <ligand>
        <name>ATP</name>
        <dbReference type="ChEBI" id="CHEBI:30616"/>
    </ligand>
</feature>
<keyword evidence="2" id="KW-0820">tRNA-binding</keyword>
<dbReference type="Proteomes" id="UP000823842">
    <property type="component" value="Unassembled WGS sequence"/>
</dbReference>
<dbReference type="PANTHER" id="PTHR37825">
    <property type="entry name" value="TRNA(MET) CYTIDINE ACETATE LIGASE"/>
    <property type="match status" value="1"/>
</dbReference>
<dbReference type="GO" id="GO:0016879">
    <property type="term" value="F:ligase activity, forming carbon-nitrogen bonds"/>
    <property type="evidence" value="ECO:0007669"/>
    <property type="project" value="UniProtKB-UniRule"/>
</dbReference>
<organism evidence="3 4">
    <name type="scientific">Candidatus Blautia faecavium</name>
    <dbReference type="NCBI Taxonomy" id="2838487"/>
    <lineage>
        <taxon>Bacteria</taxon>
        <taxon>Bacillati</taxon>
        <taxon>Bacillota</taxon>
        <taxon>Clostridia</taxon>
        <taxon>Lachnospirales</taxon>
        <taxon>Lachnospiraceae</taxon>
        <taxon>Blautia</taxon>
    </lineage>
</organism>
<keyword evidence="2" id="KW-0694">RNA-binding</keyword>
<evidence type="ECO:0000256" key="2">
    <source>
        <dbReference type="HAMAP-Rule" id="MF_01539"/>
    </source>
</evidence>
<keyword evidence="2" id="KW-0067">ATP-binding</keyword>
<keyword evidence="2" id="KW-0963">Cytoplasm</keyword>